<dbReference type="EMBL" id="JBFRHK010000001">
    <property type="protein sequence ID" value="MEX3743583.1"/>
    <property type="molecule type" value="Genomic_DNA"/>
</dbReference>
<dbReference type="GO" id="GO:0008168">
    <property type="term" value="F:methyltransferase activity"/>
    <property type="evidence" value="ECO:0007669"/>
    <property type="project" value="UniProtKB-KW"/>
</dbReference>
<dbReference type="RefSeq" id="WP_368634631.1">
    <property type="nucleotide sequence ID" value="NZ_JBFRHK010000001.1"/>
</dbReference>
<evidence type="ECO:0000256" key="2">
    <source>
        <dbReference type="ARBA" id="ARBA00022679"/>
    </source>
</evidence>
<dbReference type="EC" id="2.1.1.-" evidence="4"/>
<feature type="domain" description="Methyltransferase" evidence="3">
    <location>
        <begin position="51"/>
        <end position="144"/>
    </location>
</feature>
<evidence type="ECO:0000256" key="1">
    <source>
        <dbReference type="ARBA" id="ARBA00022603"/>
    </source>
</evidence>
<dbReference type="GO" id="GO:0032259">
    <property type="term" value="P:methylation"/>
    <property type="evidence" value="ECO:0007669"/>
    <property type="project" value="UniProtKB-KW"/>
</dbReference>
<comment type="caution">
    <text evidence="4">The sequence shown here is derived from an EMBL/GenBank/DDBJ whole genome shotgun (WGS) entry which is preliminary data.</text>
</comment>
<sequence length="214" mass="24392">MLNQLGFNLWADGYDKTVQLSEENNQYPFAGYKAVLNTIFNEVMYSPKSTVLDIGFGTGVLTAKLYDNGHMINGFDFSSKMIEIAKEKMPDANLMEWDLSKGLPPALMDQTYDAIISTYALHHFTDDMKVQYITALLQQLTPTGEIFIGDIAFETREQLEKCRQDSISYWDDDEFYFIYEEIGPLLKGLCQLEFHPISHCGGVFVISNFAQKDI</sequence>
<dbReference type="Proteomes" id="UP001558534">
    <property type="component" value="Unassembled WGS sequence"/>
</dbReference>
<name>A0ABV3VQC4_9BACI</name>
<evidence type="ECO:0000313" key="4">
    <source>
        <dbReference type="EMBL" id="MEX3743583.1"/>
    </source>
</evidence>
<gene>
    <name evidence="4" type="ORF">AB1300_00385</name>
</gene>
<dbReference type="PANTHER" id="PTHR43861:SF1">
    <property type="entry name" value="TRANS-ACONITATE 2-METHYLTRANSFERASE"/>
    <property type="match status" value="1"/>
</dbReference>
<keyword evidence="1 4" id="KW-0489">Methyltransferase</keyword>
<dbReference type="Gene3D" id="3.40.50.150">
    <property type="entry name" value="Vaccinia Virus protein VP39"/>
    <property type="match status" value="1"/>
</dbReference>
<reference evidence="4 5" key="1">
    <citation type="submission" date="2024-07" db="EMBL/GenBank/DDBJ databases">
        <title>Characterization of a bacterium isolated from hydrolysated instant sea cucumber by whole-genome sequencing and metabolomics.</title>
        <authorList>
            <person name="Luo X."/>
            <person name="Zhang Z."/>
            <person name="Zheng Z."/>
            <person name="Zhang W."/>
            <person name="Ming T."/>
            <person name="Jiao L."/>
            <person name="Su X."/>
            <person name="Kong F."/>
            <person name="Xu J."/>
        </authorList>
    </citation>
    <scope>NUCLEOTIDE SEQUENCE [LARGE SCALE GENOMIC DNA]</scope>
    <source>
        <strain evidence="4 5">XL-2024</strain>
    </source>
</reference>
<keyword evidence="5" id="KW-1185">Reference proteome</keyword>
<evidence type="ECO:0000313" key="5">
    <source>
        <dbReference type="Proteomes" id="UP001558534"/>
    </source>
</evidence>
<protein>
    <submittedName>
        <fullName evidence="4">Class I SAM-dependent methyltransferase</fullName>
        <ecNumber evidence="4">2.1.1.-</ecNumber>
    </submittedName>
</protein>
<dbReference type="InterPro" id="IPR029063">
    <property type="entry name" value="SAM-dependent_MTases_sf"/>
</dbReference>
<dbReference type="InterPro" id="IPR041698">
    <property type="entry name" value="Methyltransf_25"/>
</dbReference>
<accession>A0ABV3VQC4</accession>
<evidence type="ECO:0000259" key="3">
    <source>
        <dbReference type="Pfam" id="PF13649"/>
    </source>
</evidence>
<dbReference type="CDD" id="cd02440">
    <property type="entry name" value="AdoMet_MTases"/>
    <property type="match status" value="1"/>
</dbReference>
<organism evidence="4 5">
    <name type="scientific">Lysinibacillus xylanilyticus</name>
    <dbReference type="NCBI Taxonomy" id="582475"/>
    <lineage>
        <taxon>Bacteria</taxon>
        <taxon>Bacillati</taxon>
        <taxon>Bacillota</taxon>
        <taxon>Bacilli</taxon>
        <taxon>Bacillales</taxon>
        <taxon>Bacillaceae</taxon>
        <taxon>Lysinibacillus</taxon>
    </lineage>
</organism>
<dbReference type="SUPFAM" id="SSF53335">
    <property type="entry name" value="S-adenosyl-L-methionine-dependent methyltransferases"/>
    <property type="match status" value="1"/>
</dbReference>
<dbReference type="PANTHER" id="PTHR43861">
    <property type="entry name" value="TRANS-ACONITATE 2-METHYLTRANSFERASE-RELATED"/>
    <property type="match status" value="1"/>
</dbReference>
<proteinExistence type="predicted"/>
<dbReference type="Pfam" id="PF13649">
    <property type="entry name" value="Methyltransf_25"/>
    <property type="match status" value="1"/>
</dbReference>
<keyword evidence="2 4" id="KW-0808">Transferase</keyword>